<name>A0A1M6U3W0_9FIRM</name>
<organism evidence="2 3">
    <name type="scientific">Anaerotignum lactatifermentans DSM 14214</name>
    <dbReference type="NCBI Taxonomy" id="1121323"/>
    <lineage>
        <taxon>Bacteria</taxon>
        <taxon>Bacillati</taxon>
        <taxon>Bacillota</taxon>
        <taxon>Clostridia</taxon>
        <taxon>Lachnospirales</taxon>
        <taxon>Anaerotignaceae</taxon>
        <taxon>Anaerotignum</taxon>
    </lineage>
</organism>
<dbReference type="AlphaFoldDB" id="A0A1M6U3W0"/>
<sequence length="145" mass="15994">MKSKLFISCLLSFLLTHSSVTAFASSDTTSLKNLGDSQAGGVSISMETDFIGEGRYQFYHKSGKLIFYIENAGSNGFIYRVKYPCGCKLVGGRLEAKQNLMIDHFDPQLHGEGYGHTAKGTYEIYIYNDDGSCSSVKLFAQSIEE</sequence>
<feature type="chain" id="PRO_5012839078" evidence="1">
    <location>
        <begin position="25"/>
        <end position="145"/>
    </location>
</feature>
<dbReference type="EMBL" id="FRAH01000036">
    <property type="protein sequence ID" value="SHK63867.1"/>
    <property type="molecule type" value="Genomic_DNA"/>
</dbReference>
<keyword evidence="3" id="KW-1185">Reference proteome</keyword>
<evidence type="ECO:0000313" key="3">
    <source>
        <dbReference type="Proteomes" id="UP000183975"/>
    </source>
</evidence>
<gene>
    <name evidence="2" type="ORF">SAMN02745138_02080</name>
</gene>
<keyword evidence="1" id="KW-0732">Signal</keyword>
<evidence type="ECO:0000313" key="2">
    <source>
        <dbReference type="EMBL" id="SHK63867.1"/>
    </source>
</evidence>
<protein>
    <submittedName>
        <fullName evidence="2">Uncharacterized protein</fullName>
    </submittedName>
</protein>
<dbReference type="RefSeq" id="WP_072851512.1">
    <property type="nucleotide sequence ID" value="NZ_FRAH01000036.1"/>
</dbReference>
<evidence type="ECO:0000256" key="1">
    <source>
        <dbReference type="SAM" id="SignalP"/>
    </source>
</evidence>
<dbReference type="Proteomes" id="UP000183975">
    <property type="component" value="Unassembled WGS sequence"/>
</dbReference>
<feature type="signal peptide" evidence="1">
    <location>
        <begin position="1"/>
        <end position="24"/>
    </location>
</feature>
<proteinExistence type="predicted"/>
<reference evidence="2 3" key="1">
    <citation type="submission" date="2016-11" db="EMBL/GenBank/DDBJ databases">
        <authorList>
            <person name="Jaros S."/>
            <person name="Januszkiewicz K."/>
            <person name="Wedrychowicz H."/>
        </authorList>
    </citation>
    <scope>NUCLEOTIDE SEQUENCE [LARGE SCALE GENOMIC DNA]</scope>
    <source>
        <strain evidence="2 3">DSM 14214</strain>
    </source>
</reference>
<accession>A0A1M6U3W0</accession>